<evidence type="ECO:0000313" key="2">
    <source>
        <dbReference type="EMBL" id="AGK86934.1"/>
    </source>
</evidence>
<evidence type="ECO:0000313" key="3">
    <source>
        <dbReference type="Proteomes" id="UP000258501"/>
    </source>
</evidence>
<sequence>MSTFKSRKNNRRTLYLSDKKDQDILQYIDPLIGERYDFSFVIRELVRDGIKYRSSPKAASSSPQVVHLENGIQSNPKELPKVELERKELSDKDIEDRLDSF</sequence>
<proteinExistence type="predicted"/>
<organism evidence="2 3">
    <name type="scientific">Bacillus phage SIOphi</name>
    <dbReference type="NCBI Taxonomy" id="1285382"/>
    <lineage>
        <taxon>Viruses</taxon>
        <taxon>Duplodnaviria</taxon>
        <taxon>Heunggongvirae</taxon>
        <taxon>Uroviricota</taxon>
        <taxon>Caudoviricetes</taxon>
        <taxon>Herelleviridae</taxon>
        <taxon>Bastillevirinae</taxon>
        <taxon>Siophivirus</taxon>
        <taxon>Siophivirus SIOphi</taxon>
    </lineage>
</organism>
<dbReference type="Proteomes" id="UP000258501">
    <property type="component" value="Segment"/>
</dbReference>
<accession>R4JK94</accession>
<dbReference type="EMBL" id="KC699836">
    <property type="protein sequence ID" value="AGK86934.1"/>
    <property type="molecule type" value="Genomic_DNA"/>
</dbReference>
<gene>
    <name evidence="2" type="ORF">SIOphi_00630</name>
</gene>
<protein>
    <submittedName>
        <fullName evidence="2">Uncharacterized protein</fullName>
    </submittedName>
</protein>
<reference evidence="2 3" key="1">
    <citation type="submission" date="2013-02" db="EMBL/GenBank/DDBJ databases">
        <authorList>
            <person name="Lukaszewicz M."/>
            <person name="Biegalska A."/>
            <person name="Krasowska A."/>
        </authorList>
    </citation>
    <scope>NUCLEOTIDE SEQUENCE [LARGE SCALE GENOMIC DNA]</scope>
</reference>
<dbReference type="OrthoDB" id="19951at10239"/>
<evidence type="ECO:0000256" key="1">
    <source>
        <dbReference type="SAM" id="MobiDB-lite"/>
    </source>
</evidence>
<keyword evidence="3" id="KW-1185">Reference proteome</keyword>
<feature type="region of interest" description="Disordered" evidence="1">
    <location>
        <begin position="54"/>
        <end position="86"/>
    </location>
</feature>
<name>R4JK94_9CAUD</name>